<dbReference type="PANTHER" id="PTHR46137:SF19">
    <property type="entry name" value="GB|AAF32477.1"/>
    <property type="match status" value="1"/>
</dbReference>
<accession>A0ABM0T3F1</accession>
<sequence>MGLLSNQISRDDLKAGDHIYSWRNAYIYSHHGIYVGDEKVIHFTRGGGLETGTGTFLDNFITSSVPNHGGGNNPCPKCGDQSKLDGVISSCLDCFLAGGNLYLFEYGVSPAFFIAKQRGGTCTTATSDPCDDVVSRAEFLLLRNRFGAYNLFENNCEDFATYCKTGLVVMLKIKLGSSGQANSASVAGDAVSWAIGLFGMVKSGRTASVVSSTLGYVVTGFGGVVLVGTVGYGKYCFDRLRSDIGMRSDATKVPVERLVSIIEVMEGRSTDVMEGRSMEVMEGSLEDNKKSS</sequence>
<dbReference type="InterPro" id="IPR007053">
    <property type="entry name" value="LRAT_dom"/>
</dbReference>
<dbReference type="Gene3D" id="3.90.1720.10">
    <property type="entry name" value="endopeptidase domain like (from Nostoc punctiforme)"/>
    <property type="match status" value="1"/>
</dbReference>
<feature type="domain" description="LRAT" evidence="2">
    <location>
        <begin position="20"/>
        <end position="172"/>
    </location>
</feature>
<dbReference type="Proteomes" id="UP000694864">
    <property type="component" value="Chromosome 8"/>
</dbReference>
<evidence type="ECO:0000256" key="1">
    <source>
        <dbReference type="SAM" id="Phobius"/>
    </source>
</evidence>
<dbReference type="RefSeq" id="XP_010420321.1">
    <property type="nucleotide sequence ID" value="XM_010422019.1"/>
</dbReference>
<dbReference type="PANTHER" id="PTHR46137">
    <property type="entry name" value="OS05G0310600 PROTEIN"/>
    <property type="match status" value="1"/>
</dbReference>
<evidence type="ECO:0000313" key="3">
    <source>
        <dbReference type="Proteomes" id="UP000694864"/>
    </source>
</evidence>
<keyword evidence="1" id="KW-1133">Transmembrane helix</keyword>
<reference evidence="3" key="1">
    <citation type="journal article" date="2014" name="Nat. Commun.">
        <title>The emerging biofuel crop Camelina sativa retains a highly undifferentiated hexaploid genome structure.</title>
        <authorList>
            <person name="Kagale S."/>
            <person name="Koh C."/>
            <person name="Nixon J."/>
            <person name="Bollina V."/>
            <person name="Clarke W.E."/>
            <person name="Tuteja R."/>
            <person name="Spillane C."/>
            <person name="Robinson S.J."/>
            <person name="Links M.G."/>
            <person name="Clarke C."/>
            <person name="Higgins E.E."/>
            <person name="Huebert T."/>
            <person name="Sharpe A.G."/>
            <person name="Parkin I.A."/>
        </authorList>
    </citation>
    <scope>NUCLEOTIDE SEQUENCE [LARGE SCALE GENOMIC DNA]</scope>
    <source>
        <strain evidence="3">cv. DH55</strain>
    </source>
</reference>
<keyword evidence="1" id="KW-0812">Transmembrane</keyword>
<reference evidence="4" key="2">
    <citation type="submission" date="2025-08" db="UniProtKB">
        <authorList>
            <consortium name="RefSeq"/>
        </authorList>
    </citation>
    <scope>IDENTIFICATION</scope>
    <source>
        <tissue evidence="4">Leaf</tissue>
    </source>
</reference>
<keyword evidence="3" id="KW-1185">Reference proteome</keyword>
<evidence type="ECO:0000313" key="4">
    <source>
        <dbReference type="RefSeq" id="XP_010420321.1"/>
    </source>
</evidence>
<dbReference type="GeneID" id="104705923"/>
<protein>
    <submittedName>
        <fullName evidence="4">Uncharacterized protein LOC104705923</fullName>
    </submittedName>
</protein>
<proteinExistence type="predicted"/>
<keyword evidence="1" id="KW-0472">Membrane</keyword>
<name>A0ABM0T3F1_CAMSA</name>
<feature type="transmembrane region" description="Helical" evidence="1">
    <location>
        <begin position="214"/>
        <end position="237"/>
    </location>
</feature>
<dbReference type="PROSITE" id="PS51934">
    <property type="entry name" value="LRAT"/>
    <property type="match status" value="1"/>
</dbReference>
<dbReference type="Pfam" id="PF04970">
    <property type="entry name" value="LRAT"/>
    <property type="match status" value="1"/>
</dbReference>
<organism evidence="3 4">
    <name type="scientific">Camelina sativa</name>
    <name type="common">False flax</name>
    <name type="synonym">Myagrum sativum</name>
    <dbReference type="NCBI Taxonomy" id="90675"/>
    <lineage>
        <taxon>Eukaryota</taxon>
        <taxon>Viridiplantae</taxon>
        <taxon>Streptophyta</taxon>
        <taxon>Embryophyta</taxon>
        <taxon>Tracheophyta</taxon>
        <taxon>Spermatophyta</taxon>
        <taxon>Magnoliopsida</taxon>
        <taxon>eudicotyledons</taxon>
        <taxon>Gunneridae</taxon>
        <taxon>Pentapetalae</taxon>
        <taxon>rosids</taxon>
        <taxon>malvids</taxon>
        <taxon>Brassicales</taxon>
        <taxon>Brassicaceae</taxon>
        <taxon>Camelineae</taxon>
        <taxon>Camelina</taxon>
    </lineage>
</organism>
<evidence type="ECO:0000259" key="2">
    <source>
        <dbReference type="PROSITE" id="PS51934"/>
    </source>
</evidence>
<gene>
    <name evidence="4" type="primary">LOC104705923</name>
</gene>